<dbReference type="InterPro" id="IPR027417">
    <property type="entry name" value="P-loop_NTPase"/>
</dbReference>
<keyword evidence="5 7" id="KW-1133">Transmembrane helix</keyword>
<dbReference type="PROSITE" id="PS50893">
    <property type="entry name" value="ABC_TRANSPORTER_2"/>
    <property type="match status" value="1"/>
</dbReference>
<comment type="subcellular location">
    <subcellularLocation>
        <location evidence="1">Cell membrane</location>
        <topology evidence="1">Multi-pass membrane protein</topology>
    </subcellularLocation>
</comment>
<proteinExistence type="predicted"/>
<evidence type="ECO:0000256" key="2">
    <source>
        <dbReference type="ARBA" id="ARBA00022692"/>
    </source>
</evidence>
<dbReference type="InterPro" id="IPR036640">
    <property type="entry name" value="ABC1_TM_sf"/>
</dbReference>
<dbReference type="AlphaFoldDB" id="A0AAE9MTH0"/>
<feature type="domain" description="ABC transmembrane type-1" evidence="9">
    <location>
        <begin position="19"/>
        <end position="300"/>
    </location>
</feature>
<keyword evidence="3" id="KW-0547">Nucleotide-binding</keyword>
<reference evidence="10" key="1">
    <citation type="submission" date="2019-04" db="EMBL/GenBank/DDBJ databases">
        <title>Whole genome sequencing of oral phylogroup 2 treponemes.</title>
        <authorList>
            <person name="Chan Y."/>
            <person name="Zeng H.H."/>
            <person name="Yu X.L."/>
            <person name="Leung W.K."/>
            <person name="Watt R.M."/>
        </authorList>
    </citation>
    <scope>NUCLEOTIDE SEQUENCE</scope>
    <source>
        <strain evidence="10">OMZ 835</strain>
    </source>
</reference>
<keyword evidence="6 7" id="KW-0472">Membrane</keyword>
<dbReference type="GO" id="GO:0034040">
    <property type="term" value="F:ATPase-coupled lipid transmembrane transporter activity"/>
    <property type="evidence" value="ECO:0007669"/>
    <property type="project" value="TreeGrafter"/>
</dbReference>
<evidence type="ECO:0000313" key="11">
    <source>
        <dbReference type="Proteomes" id="UP001058682"/>
    </source>
</evidence>
<dbReference type="Gene3D" id="3.40.50.300">
    <property type="entry name" value="P-loop containing nucleotide triphosphate hydrolases"/>
    <property type="match status" value="1"/>
</dbReference>
<dbReference type="InterPro" id="IPR003439">
    <property type="entry name" value="ABC_transporter-like_ATP-bd"/>
</dbReference>
<protein>
    <submittedName>
        <fullName evidence="10">ABC transporter ATP-binding protein</fullName>
    </submittedName>
</protein>
<dbReference type="SMART" id="SM00382">
    <property type="entry name" value="AAA"/>
    <property type="match status" value="1"/>
</dbReference>
<evidence type="ECO:0000256" key="3">
    <source>
        <dbReference type="ARBA" id="ARBA00022741"/>
    </source>
</evidence>
<dbReference type="GO" id="GO:0005524">
    <property type="term" value="F:ATP binding"/>
    <property type="evidence" value="ECO:0007669"/>
    <property type="project" value="UniProtKB-KW"/>
</dbReference>
<dbReference type="SUPFAM" id="SSF90123">
    <property type="entry name" value="ABC transporter transmembrane region"/>
    <property type="match status" value="1"/>
</dbReference>
<accession>A0AAE9MTH0</accession>
<dbReference type="InterPro" id="IPR039421">
    <property type="entry name" value="Type_1_exporter"/>
</dbReference>
<feature type="transmembrane region" description="Helical" evidence="7">
    <location>
        <begin position="240"/>
        <end position="264"/>
    </location>
</feature>
<feature type="domain" description="ABC transporter" evidence="8">
    <location>
        <begin position="327"/>
        <end position="531"/>
    </location>
</feature>
<dbReference type="SUPFAM" id="SSF52540">
    <property type="entry name" value="P-loop containing nucleoside triphosphate hydrolases"/>
    <property type="match status" value="1"/>
</dbReference>
<feature type="transmembrane region" description="Helical" evidence="7">
    <location>
        <begin position="129"/>
        <end position="150"/>
    </location>
</feature>
<dbReference type="GO" id="GO:0016887">
    <property type="term" value="F:ATP hydrolysis activity"/>
    <property type="evidence" value="ECO:0007669"/>
    <property type="project" value="InterPro"/>
</dbReference>
<feature type="transmembrane region" description="Helical" evidence="7">
    <location>
        <begin position="156"/>
        <end position="174"/>
    </location>
</feature>
<evidence type="ECO:0000256" key="1">
    <source>
        <dbReference type="ARBA" id="ARBA00004651"/>
    </source>
</evidence>
<gene>
    <name evidence="10" type="ORF">E4N74_12370</name>
</gene>
<dbReference type="PROSITE" id="PS50929">
    <property type="entry name" value="ABC_TM1F"/>
    <property type="match status" value="1"/>
</dbReference>
<evidence type="ECO:0000313" key="10">
    <source>
        <dbReference type="EMBL" id="UTY34705.1"/>
    </source>
</evidence>
<evidence type="ECO:0000256" key="5">
    <source>
        <dbReference type="ARBA" id="ARBA00022989"/>
    </source>
</evidence>
<dbReference type="GO" id="GO:0005886">
    <property type="term" value="C:plasma membrane"/>
    <property type="evidence" value="ECO:0007669"/>
    <property type="project" value="UniProtKB-SubCell"/>
</dbReference>
<organism evidence="10 11">
    <name type="scientific">Treponema putidum</name>
    <dbReference type="NCBI Taxonomy" id="221027"/>
    <lineage>
        <taxon>Bacteria</taxon>
        <taxon>Pseudomonadati</taxon>
        <taxon>Spirochaetota</taxon>
        <taxon>Spirochaetia</taxon>
        <taxon>Spirochaetales</taxon>
        <taxon>Treponemataceae</taxon>
        <taxon>Treponema</taxon>
    </lineage>
</organism>
<dbReference type="EMBL" id="CP038804">
    <property type="protein sequence ID" value="UTY34705.1"/>
    <property type="molecule type" value="Genomic_DNA"/>
</dbReference>
<dbReference type="InterPro" id="IPR003593">
    <property type="entry name" value="AAA+_ATPase"/>
</dbReference>
<feature type="transmembrane region" description="Helical" evidence="7">
    <location>
        <begin position="16"/>
        <end position="42"/>
    </location>
</feature>
<dbReference type="Gene3D" id="1.20.1560.10">
    <property type="entry name" value="ABC transporter type 1, transmembrane domain"/>
    <property type="match status" value="1"/>
</dbReference>
<sequence length="531" mass="60180">MEKNSFTLKYLFKSKVSIFFVIFLAVAASFFNVGTAFLLKLIADSVLNYELNKMILLGSCTVVYIFLAVLSDFLAHYSRIKFCKHISYLLKNDIIFNILNKSVLHKEKKSYSDYQSLLLNDILSLEQNYFEAILSCLYQALNLVFSFLAILYIQPFFLPVILVICIPPILFPRLTQNKLEFLQKNKSETRSFFIKKLSDILNGFRAIKMYGAEAAGVKYSDNSNYDYTQAEIKLAKRENLIMSSAFGLGLLIILLTWVSGAFFIRAGLLTFSGLIALTKIAESIAGPFQIIGERYAGIMSSKAIKKTIKSVLQEKEDIYKIKDFKEIRIKDCVIVKEEKECLQIENLSLKTGDRILVTGVSGSGKSTLLNVLAGFEKNMGKLYIDEVLQEADISLSNLIFMLEQKTHIFDAGLIDNITLFDTANNAAAEDAIKKLNIAYLSTKMENQKQFSGGEERRIDFARLLIRNLSEKIVLLDEPFSGLDLQNTENMIRIINELNPKILILTAHEADQLGGLNYNRLLRIENTELKEI</sequence>
<evidence type="ECO:0000256" key="7">
    <source>
        <dbReference type="SAM" id="Phobius"/>
    </source>
</evidence>
<dbReference type="Pfam" id="PF00005">
    <property type="entry name" value="ABC_tran"/>
    <property type="match status" value="1"/>
</dbReference>
<dbReference type="PANTHER" id="PTHR24221">
    <property type="entry name" value="ATP-BINDING CASSETTE SUB-FAMILY B"/>
    <property type="match status" value="1"/>
</dbReference>
<evidence type="ECO:0000256" key="4">
    <source>
        <dbReference type="ARBA" id="ARBA00022840"/>
    </source>
</evidence>
<dbReference type="PANTHER" id="PTHR24221:SF654">
    <property type="entry name" value="ATP-BINDING CASSETTE SUB-FAMILY B MEMBER 6"/>
    <property type="match status" value="1"/>
</dbReference>
<dbReference type="RefSeq" id="WP_255817968.1">
    <property type="nucleotide sequence ID" value="NZ_CP038804.1"/>
</dbReference>
<dbReference type="CDD" id="cd00267">
    <property type="entry name" value="ABC_ATPase"/>
    <property type="match status" value="1"/>
</dbReference>
<dbReference type="GO" id="GO:0140359">
    <property type="term" value="F:ABC-type transporter activity"/>
    <property type="evidence" value="ECO:0007669"/>
    <property type="project" value="InterPro"/>
</dbReference>
<dbReference type="Pfam" id="PF00664">
    <property type="entry name" value="ABC_membrane"/>
    <property type="match status" value="1"/>
</dbReference>
<dbReference type="InterPro" id="IPR011527">
    <property type="entry name" value="ABC1_TM_dom"/>
</dbReference>
<name>A0AAE9MTH0_9SPIR</name>
<keyword evidence="2 7" id="KW-0812">Transmembrane</keyword>
<evidence type="ECO:0000256" key="6">
    <source>
        <dbReference type="ARBA" id="ARBA00023136"/>
    </source>
</evidence>
<keyword evidence="4 10" id="KW-0067">ATP-binding</keyword>
<evidence type="ECO:0000259" key="9">
    <source>
        <dbReference type="PROSITE" id="PS50929"/>
    </source>
</evidence>
<feature type="transmembrane region" description="Helical" evidence="7">
    <location>
        <begin position="54"/>
        <end position="75"/>
    </location>
</feature>
<dbReference type="Proteomes" id="UP001058682">
    <property type="component" value="Chromosome"/>
</dbReference>
<evidence type="ECO:0000259" key="8">
    <source>
        <dbReference type="PROSITE" id="PS50893"/>
    </source>
</evidence>